<dbReference type="SUPFAM" id="SSF57903">
    <property type="entry name" value="FYVE/PHD zinc finger"/>
    <property type="match status" value="2"/>
</dbReference>
<keyword evidence="1" id="KW-0479">Metal-binding</keyword>
<dbReference type="Proteomes" id="UP000094043">
    <property type="component" value="Chromosome 4"/>
</dbReference>
<name>A0AAJ8JUS7_9TREE</name>
<gene>
    <name evidence="7" type="ORF">L203_103897</name>
</gene>
<dbReference type="InterPro" id="IPR013083">
    <property type="entry name" value="Znf_RING/FYVE/PHD"/>
</dbReference>
<evidence type="ECO:0000259" key="5">
    <source>
        <dbReference type="PROSITE" id="PS51038"/>
    </source>
</evidence>
<dbReference type="GO" id="GO:0004842">
    <property type="term" value="F:ubiquitin-protein transferase activity"/>
    <property type="evidence" value="ECO:0007669"/>
    <property type="project" value="TreeGrafter"/>
</dbReference>
<dbReference type="GO" id="GO:0036205">
    <property type="term" value="P:histone catabolic process"/>
    <property type="evidence" value="ECO:0007669"/>
    <property type="project" value="TreeGrafter"/>
</dbReference>
<accession>A0AAJ8JUS7</accession>
<reference evidence="7" key="2">
    <citation type="journal article" date="2022" name="Elife">
        <title>Obligate sexual reproduction of a homothallic fungus closely related to the Cryptococcus pathogenic species complex.</title>
        <authorList>
            <person name="Passer A.R."/>
            <person name="Clancey S.A."/>
            <person name="Shea T."/>
            <person name="David-Palma M."/>
            <person name="Averette A.F."/>
            <person name="Boekhout T."/>
            <person name="Porcel B.M."/>
            <person name="Nowrousian M."/>
            <person name="Cuomo C.A."/>
            <person name="Sun S."/>
            <person name="Heitman J."/>
            <person name="Coelho M.A."/>
        </authorList>
    </citation>
    <scope>NUCLEOTIDE SEQUENCE</scope>
    <source>
        <strain evidence="7">CBS 7841</strain>
    </source>
</reference>
<dbReference type="SMART" id="SM00439">
    <property type="entry name" value="BAH"/>
    <property type="match status" value="1"/>
</dbReference>
<feature type="domain" description="PHD-type" evidence="6">
    <location>
        <begin position="661"/>
        <end position="805"/>
    </location>
</feature>
<evidence type="ECO:0000256" key="1">
    <source>
        <dbReference type="ARBA" id="ARBA00022723"/>
    </source>
</evidence>
<evidence type="ECO:0000259" key="6">
    <source>
        <dbReference type="PROSITE" id="PS51805"/>
    </source>
</evidence>
<keyword evidence="2" id="KW-0863">Zinc-finger</keyword>
<evidence type="ECO:0000313" key="8">
    <source>
        <dbReference type="Proteomes" id="UP000094043"/>
    </source>
</evidence>
<reference evidence="7" key="3">
    <citation type="submission" date="2024-01" db="EMBL/GenBank/DDBJ databases">
        <authorList>
            <person name="Coelho M.A."/>
            <person name="David-Palma M."/>
            <person name="Shea T."/>
            <person name="Sun S."/>
            <person name="Cuomo C.A."/>
            <person name="Heitman J."/>
        </authorList>
    </citation>
    <scope>NUCLEOTIDE SEQUENCE</scope>
    <source>
        <strain evidence="7">CBS 7841</strain>
    </source>
</reference>
<dbReference type="Pfam" id="PF01426">
    <property type="entry name" value="BAH"/>
    <property type="match status" value="1"/>
</dbReference>
<feature type="region of interest" description="Disordered" evidence="4">
    <location>
        <begin position="480"/>
        <end position="515"/>
    </location>
</feature>
<dbReference type="InterPro" id="IPR019787">
    <property type="entry name" value="Znf_PHD-finger"/>
</dbReference>
<evidence type="ECO:0000256" key="2">
    <source>
        <dbReference type="ARBA" id="ARBA00022771"/>
    </source>
</evidence>
<dbReference type="InterPro" id="IPR029617">
    <property type="entry name" value="Snt2"/>
</dbReference>
<dbReference type="GO" id="GO:0003682">
    <property type="term" value="F:chromatin binding"/>
    <property type="evidence" value="ECO:0007669"/>
    <property type="project" value="InterPro"/>
</dbReference>
<evidence type="ECO:0008006" key="9">
    <source>
        <dbReference type="Google" id="ProtNLM"/>
    </source>
</evidence>
<dbReference type="CDD" id="cd15571">
    <property type="entry name" value="ePHD"/>
    <property type="match status" value="1"/>
</dbReference>
<feature type="region of interest" description="Disordered" evidence="4">
    <location>
        <begin position="318"/>
        <end position="360"/>
    </location>
</feature>
<sequence length="884" mass="100730">MVSHHGSQIHSVKLGNGEHVSTNDHVYVYFPWSARDGMPYTIARVIEFMPLQTKDLPTASSCRTAARLSLYYRPMEVSARNISDVRLLLAAIHTDIQPINIIKGKCYVRHRDRIEDLLEWKRRPDHFYFVKFFDPYIKREFEMIRTAAVNNIPHNVKKVLMRRYEYLITEKEMVTVLIDDLRSCCKCHHWASFLNSVRCELCKENYHMNCLHPPLVSKPAKGYFWVCPPCSLHRNKNCDTGKSTPVRPTPNLLEPKVSKIGDMTMSVDARPDVMFRGWPWRYFGLYTNAEDSLDPEDSIFPRAVTRVGVKFQANVPSWQSESMAEDRSGLQSEAAPFQSNSLWERGHSPAEDESKKTIQRLSTPTDDLAEYMEDVKALDLAVPPWNVERLNLSIHCYMTMGRELAYQHMSSTTITSFKPINLNDEELDIFEAELERNGGLNVLSCSKLINRPSSEILRFFHIWKNDKLKSQNEALVRASHSNSGVNGGHSNHKPQLSRSNGRENRDQSHADDRNTGCEEISTEFHKMACVACGLQVGDNWLKCPRTFPGVAMCQFCGLYYRKYGVITSTKPQFKGIEQKEVRAKKTRKNKDILTPVDLNLNDKSISCACCGNIEPGSDLARCTNCTFAVHTFCYGLDPQFEKSSWKCDLCANLKLEDCNLQPQCVLCPQRTCLPSHKQKAVLENDPLTALKRTEGRHWAHLLCSTWTENVTIGDSTSLNAMEGIMTIPQERWAKECNLCHQHDGAVLSCTDCDNVFHPSCAWLSGYRFFFNFVPAELGKSQATTIIKFKESEGIMTPGIWCKNHHAQGRKLYGIYEMDSQLNQTAFQVYISHYKSASAHLAFPLLRKARRLEAHVPPSVQTKIRSTGGASERCIDRRTVPPHGH</sequence>
<dbReference type="Pfam" id="PF13831">
    <property type="entry name" value="PHD_2"/>
    <property type="match status" value="1"/>
</dbReference>
<dbReference type="PANTHER" id="PTHR47672:SF1">
    <property type="entry name" value="E3 UBIQUITIN-PROTEIN LIGASE SNT2"/>
    <property type="match status" value="1"/>
</dbReference>
<dbReference type="InterPro" id="IPR043151">
    <property type="entry name" value="BAH_sf"/>
</dbReference>
<keyword evidence="3" id="KW-0862">Zinc</keyword>
<feature type="compositionally biased region" description="Basic and acidic residues" evidence="4">
    <location>
        <begin position="344"/>
        <end position="356"/>
    </location>
</feature>
<dbReference type="GO" id="GO:0008270">
    <property type="term" value="F:zinc ion binding"/>
    <property type="evidence" value="ECO:0007669"/>
    <property type="project" value="UniProtKB-KW"/>
</dbReference>
<dbReference type="EMBL" id="CP143787">
    <property type="protein sequence ID" value="WVN88684.1"/>
    <property type="molecule type" value="Genomic_DNA"/>
</dbReference>
<proteinExistence type="predicted"/>
<feature type="compositionally biased region" description="Basic and acidic residues" evidence="4">
    <location>
        <begin position="500"/>
        <end position="515"/>
    </location>
</feature>
<evidence type="ECO:0000313" key="7">
    <source>
        <dbReference type="EMBL" id="WVN88684.1"/>
    </source>
</evidence>
<protein>
    <recommendedName>
        <fullName evidence="9">ZNF1</fullName>
    </recommendedName>
</protein>
<dbReference type="KEGG" id="cdep:91088107"/>
<reference evidence="7" key="1">
    <citation type="submission" date="2016-06" db="EMBL/GenBank/DDBJ databases">
        <authorList>
            <person name="Cuomo C."/>
            <person name="Litvintseva A."/>
            <person name="Heitman J."/>
            <person name="Chen Y."/>
            <person name="Sun S."/>
            <person name="Springer D."/>
            <person name="Dromer F."/>
            <person name="Young S."/>
            <person name="Zeng Q."/>
            <person name="Chapman S."/>
            <person name="Gujja S."/>
            <person name="Saif S."/>
            <person name="Birren B."/>
        </authorList>
    </citation>
    <scope>NUCLEOTIDE SEQUENCE</scope>
    <source>
        <strain evidence="7">CBS 7841</strain>
    </source>
</reference>
<dbReference type="InterPro" id="IPR001965">
    <property type="entry name" value="Znf_PHD"/>
</dbReference>
<dbReference type="AlphaFoldDB" id="A0AAJ8JUS7"/>
<dbReference type="InterPro" id="IPR001025">
    <property type="entry name" value="BAH_dom"/>
</dbReference>
<dbReference type="Gene3D" id="2.30.30.490">
    <property type="match status" value="1"/>
</dbReference>
<dbReference type="InterPro" id="IPR011011">
    <property type="entry name" value="Znf_FYVE_PHD"/>
</dbReference>
<keyword evidence="8" id="KW-1185">Reference proteome</keyword>
<feature type="region of interest" description="Disordered" evidence="4">
    <location>
        <begin position="862"/>
        <end position="884"/>
    </location>
</feature>
<organism evidence="7 8">
    <name type="scientific">Cryptococcus depauperatus CBS 7841</name>
    <dbReference type="NCBI Taxonomy" id="1295531"/>
    <lineage>
        <taxon>Eukaryota</taxon>
        <taxon>Fungi</taxon>
        <taxon>Dikarya</taxon>
        <taxon>Basidiomycota</taxon>
        <taxon>Agaricomycotina</taxon>
        <taxon>Tremellomycetes</taxon>
        <taxon>Tremellales</taxon>
        <taxon>Cryptococcaceae</taxon>
        <taxon>Cryptococcus</taxon>
    </lineage>
</organism>
<dbReference type="Pfam" id="PF13832">
    <property type="entry name" value="zf-HC5HC2H_2"/>
    <property type="match status" value="1"/>
</dbReference>
<dbReference type="PROSITE" id="PS51805">
    <property type="entry name" value="EPHD"/>
    <property type="match status" value="1"/>
</dbReference>
<dbReference type="InterPro" id="IPR034732">
    <property type="entry name" value="EPHD"/>
</dbReference>
<dbReference type="RefSeq" id="XP_066069384.1">
    <property type="nucleotide sequence ID" value="XM_066213287.1"/>
</dbReference>
<dbReference type="GO" id="GO:0048189">
    <property type="term" value="C:Lid2 complex"/>
    <property type="evidence" value="ECO:0007669"/>
    <property type="project" value="TreeGrafter"/>
</dbReference>
<dbReference type="PROSITE" id="PS51038">
    <property type="entry name" value="BAH"/>
    <property type="match status" value="1"/>
</dbReference>
<dbReference type="Gene3D" id="3.30.40.10">
    <property type="entry name" value="Zinc/RING finger domain, C3HC4 (zinc finger)"/>
    <property type="match status" value="2"/>
</dbReference>
<feature type="domain" description="BAH" evidence="5">
    <location>
        <begin position="18"/>
        <end position="144"/>
    </location>
</feature>
<evidence type="ECO:0000256" key="3">
    <source>
        <dbReference type="ARBA" id="ARBA00022833"/>
    </source>
</evidence>
<dbReference type="PANTHER" id="PTHR47672">
    <property type="entry name" value="E3 UBIQUITIN-PROTEIN LIGASE SNT2"/>
    <property type="match status" value="1"/>
</dbReference>
<evidence type="ECO:0000256" key="4">
    <source>
        <dbReference type="SAM" id="MobiDB-lite"/>
    </source>
</evidence>
<dbReference type="SMART" id="SM00249">
    <property type="entry name" value="PHD"/>
    <property type="match status" value="3"/>
</dbReference>
<dbReference type="GeneID" id="91088107"/>